<proteinExistence type="predicted"/>
<dbReference type="EMBL" id="AHFK01000116">
    <property type="protein sequence ID" value="EOQ00415.1"/>
    <property type="molecule type" value="Genomic_DNA"/>
</dbReference>
<evidence type="ECO:0000313" key="2">
    <source>
        <dbReference type="Proteomes" id="UP000014028"/>
    </source>
</evidence>
<dbReference type="Proteomes" id="UP000014028">
    <property type="component" value="Unassembled WGS sequence"/>
</dbReference>
<reference evidence="1 2" key="1">
    <citation type="submission" date="2012-12" db="EMBL/GenBank/DDBJ databases">
        <title>The Genome Sequence of Bacillus cereus VD184.</title>
        <authorList>
            <consortium name="The Broad Institute Genome Sequencing Platform"/>
            <consortium name="The Broad Institute Genome Sequencing Center for Infectious Disease"/>
            <person name="Feldgarden M."/>
            <person name="Van der Auwera G.A."/>
            <person name="Mahillon J."/>
            <person name="Duprez V."/>
            <person name="Timmery S."/>
            <person name="Mattelet C."/>
            <person name="Dierick K."/>
            <person name="Sun M."/>
            <person name="Yu Z."/>
            <person name="Zhu L."/>
            <person name="Hu X."/>
            <person name="Shank E.B."/>
            <person name="Swiecicka I."/>
            <person name="Hansen B.M."/>
            <person name="Andrup L."/>
            <person name="Walker B."/>
            <person name="Young S.K."/>
            <person name="Zeng Q."/>
            <person name="Gargeya S."/>
            <person name="Fitzgerald M."/>
            <person name="Haas B."/>
            <person name="Abouelleil A."/>
            <person name="Alvarado L."/>
            <person name="Arachchi H.M."/>
            <person name="Berlin A.M."/>
            <person name="Chapman S.B."/>
            <person name="Dewar J."/>
            <person name="Goldberg J."/>
            <person name="Griggs A."/>
            <person name="Gujja S."/>
            <person name="Hansen M."/>
            <person name="Howarth C."/>
            <person name="Imamovic A."/>
            <person name="Larimer J."/>
            <person name="McCowan C."/>
            <person name="Murphy C."/>
            <person name="Neiman D."/>
            <person name="Pearson M."/>
            <person name="Priest M."/>
            <person name="Roberts A."/>
            <person name="Saif S."/>
            <person name="Shea T."/>
            <person name="Sisk P."/>
            <person name="Sykes S."/>
            <person name="Wortman J."/>
            <person name="Nusbaum C."/>
            <person name="Birren B."/>
        </authorList>
    </citation>
    <scope>NUCLEOTIDE SEQUENCE [LARGE SCALE GENOMIC DNA]</scope>
    <source>
        <strain evidence="1 2">VD184</strain>
    </source>
</reference>
<comment type="caution">
    <text evidence="1">The sequence shown here is derived from an EMBL/GenBank/DDBJ whole genome shotgun (WGS) entry which is preliminary data.</text>
</comment>
<gene>
    <name evidence="1" type="ORF">IKC_06460</name>
</gene>
<name>A0A9W5VPF0_BACCE</name>
<evidence type="ECO:0000313" key="1">
    <source>
        <dbReference type="EMBL" id="EOQ00415.1"/>
    </source>
</evidence>
<sequence length="51" mass="5585">MKKLIVFLTVIYILSGGSGVLGTKTEDIHTEKQYFAKMEYVAKMSDPGGMG</sequence>
<accession>A0A9W5VPF0</accession>
<dbReference type="RefSeq" id="WP_016124157.1">
    <property type="nucleotide sequence ID" value="NZ_KB976855.1"/>
</dbReference>
<protein>
    <submittedName>
        <fullName evidence="1">Uncharacterized protein</fullName>
    </submittedName>
</protein>
<organism evidence="1 2">
    <name type="scientific">Bacillus cereus VD184</name>
    <dbReference type="NCBI Taxonomy" id="1053242"/>
    <lineage>
        <taxon>Bacteria</taxon>
        <taxon>Bacillati</taxon>
        <taxon>Bacillota</taxon>
        <taxon>Bacilli</taxon>
        <taxon>Bacillales</taxon>
        <taxon>Bacillaceae</taxon>
        <taxon>Bacillus</taxon>
        <taxon>Bacillus cereus group</taxon>
    </lineage>
</organism>
<dbReference type="AlphaFoldDB" id="A0A9W5VPF0"/>